<organism evidence="2 3">
    <name type="scientific">Phytomonospora endophytica</name>
    <dbReference type="NCBI Taxonomy" id="714109"/>
    <lineage>
        <taxon>Bacteria</taxon>
        <taxon>Bacillati</taxon>
        <taxon>Actinomycetota</taxon>
        <taxon>Actinomycetes</taxon>
        <taxon>Micromonosporales</taxon>
        <taxon>Micromonosporaceae</taxon>
        <taxon>Phytomonospora</taxon>
    </lineage>
</organism>
<comment type="caution">
    <text evidence="2">The sequence shown here is derived from an EMBL/GenBank/DDBJ whole genome shotgun (WGS) entry which is preliminary data.</text>
</comment>
<dbReference type="PRINTS" id="PR00359">
    <property type="entry name" value="BP450"/>
</dbReference>
<evidence type="ECO:0000313" key="2">
    <source>
        <dbReference type="EMBL" id="MBB6037722.1"/>
    </source>
</evidence>
<dbReference type="GO" id="GO:0020037">
    <property type="term" value="F:heme binding"/>
    <property type="evidence" value="ECO:0007669"/>
    <property type="project" value="InterPro"/>
</dbReference>
<dbReference type="Proteomes" id="UP000548476">
    <property type="component" value="Unassembled WGS sequence"/>
</dbReference>
<protein>
    <submittedName>
        <fullName evidence="2">Cytochrome P450</fullName>
    </submittedName>
</protein>
<evidence type="ECO:0000313" key="3">
    <source>
        <dbReference type="Proteomes" id="UP000548476"/>
    </source>
</evidence>
<dbReference type="PANTHER" id="PTHR46696">
    <property type="entry name" value="P450, PUTATIVE (EUROFUNG)-RELATED"/>
    <property type="match status" value="1"/>
</dbReference>
<comment type="similarity">
    <text evidence="1">Belongs to the cytochrome P450 family.</text>
</comment>
<reference evidence="2 3" key="1">
    <citation type="submission" date="2020-08" db="EMBL/GenBank/DDBJ databases">
        <title>Genomic Encyclopedia of Type Strains, Phase IV (KMG-IV): sequencing the most valuable type-strain genomes for metagenomic binning, comparative biology and taxonomic classification.</title>
        <authorList>
            <person name="Goeker M."/>
        </authorList>
    </citation>
    <scope>NUCLEOTIDE SEQUENCE [LARGE SCALE GENOMIC DNA]</scope>
    <source>
        <strain evidence="2 3">YIM 65646</strain>
    </source>
</reference>
<proteinExistence type="inferred from homology"/>
<keyword evidence="3" id="KW-1185">Reference proteome</keyword>
<name>A0A841FW11_9ACTN</name>
<dbReference type="PANTHER" id="PTHR46696:SF1">
    <property type="entry name" value="CYTOCHROME P450 YJIB-RELATED"/>
    <property type="match status" value="1"/>
</dbReference>
<dbReference type="GO" id="GO:0004497">
    <property type="term" value="F:monooxygenase activity"/>
    <property type="evidence" value="ECO:0007669"/>
    <property type="project" value="InterPro"/>
</dbReference>
<dbReference type="GO" id="GO:0005506">
    <property type="term" value="F:iron ion binding"/>
    <property type="evidence" value="ECO:0007669"/>
    <property type="project" value="InterPro"/>
</dbReference>
<dbReference type="InterPro" id="IPR036396">
    <property type="entry name" value="Cyt_P450_sf"/>
</dbReference>
<gene>
    <name evidence="2" type="ORF">HNR73_005600</name>
</gene>
<dbReference type="EMBL" id="JACHGT010000013">
    <property type="protein sequence ID" value="MBB6037722.1"/>
    <property type="molecule type" value="Genomic_DNA"/>
</dbReference>
<dbReference type="SUPFAM" id="SSF48264">
    <property type="entry name" value="Cytochrome P450"/>
    <property type="match status" value="1"/>
</dbReference>
<dbReference type="GO" id="GO:0016705">
    <property type="term" value="F:oxidoreductase activity, acting on paired donors, with incorporation or reduction of molecular oxygen"/>
    <property type="evidence" value="ECO:0007669"/>
    <property type="project" value="InterPro"/>
</dbReference>
<sequence length="401" mass="42961">MTTTSLPRLFGEPFTTTPDTVYQVLRQAGPVAWAEIDAGVHAMVVTSHAAASELLNNTTAFTRDTSAWRDLAEGRVPPDSTVMGILAPRDGILHTDGDRHSHFATPIIDCMARVPHHRLDAVTAAVTSRLLDAFTPKGHADLVTEYALQIPLLVFADLLGCQPDTSRRMADACQLIVSGGPQAAHGAALFTSELAHLVAQKQTEPGDDIATWMLRHPNRLTPAEVVDNLYSLVGASNVPTASWITQALQLLLSDDTYAGDLISGSVAIDRAMQKVLWDTAPVANFTFHVARHNTRLHSVDIPAGALVLISHHACNTDPALAGVGYDSRAHLAFGGGEHRCPVPAHAAVITHAAITALLDRIPDAHLTGPEPPRAPGLFHQCPRHLNITFTREPTPTRGDTP</sequence>
<dbReference type="AlphaFoldDB" id="A0A841FW11"/>
<dbReference type="RefSeq" id="WP_184790532.1">
    <property type="nucleotide sequence ID" value="NZ_BONT01000054.1"/>
</dbReference>
<evidence type="ECO:0000256" key="1">
    <source>
        <dbReference type="ARBA" id="ARBA00010617"/>
    </source>
</evidence>
<accession>A0A841FW11</accession>
<dbReference type="InterPro" id="IPR002397">
    <property type="entry name" value="Cyt_P450_B"/>
</dbReference>
<dbReference type="Gene3D" id="1.10.630.10">
    <property type="entry name" value="Cytochrome P450"/>
    <property type="match status" value="1"/>
</dbReference>